<sequence length="469" mass="52967">MPETERSTCIFCDNPLDGSDEHIIPDSVNGRLHSKTLICASCNQKFGSRLDPVIKEALHFVLFALGVGNVKKMKVTDQAGKAFTVDQAGKMKEVAPEIEVIKREDGKIALQVDGDKNLVPQAFAKKATRLFGKNALKLLDQKAIHVEEKVHFLAEVKGETAVEITPKLKLALNKILTEFYAFSDLPLAPLKPRLDRIFALDESGDDMEICNFDLEVRQPEEAVVSHLIVIRSDPEKKQLIGYVEIFNIICGHTVFMNAYEGPEIDISYQQNAITGKKIDSPVSLNLGAVGATEEKFDKLINKAFENARSSDQLTRFNAILEDIKVQLGAELEAKKITAAEHDEKLLNAGIQLAAEMMVYDFPDDVDDFTEEEEKMVNYIHSIIKESGKEEFELCYQKLVGREYSFQEDRMTYVMESFNYKRHPPKKGESRFQVYGYFRAKDGSKEKYILVRDIFDSLKLTPPPPDASWL</sequence>
<feature type="domain" description="HNH endonuclease 5" evidence="1">
    <location>
        <begin position="9"/>
        <end position="55"/>
    </location>
</feature>
<keyword evidence="5" id="KW-1185">Reference proteome</keyword>
<evidence type="ECO:0000313" key="3">
    <source>
        <dbReference type="EMBL" id="QTE51035.1"/>
    </source>
</evidence>
<dbReference type="GO" id="GO:0004519">
    <property type="term" value="F:endonuclease activity"/>
    <property type="evidence" value="ECO:0007669"/>
    <property type="project" value="UniProtKB-KW"/>
</dbReference>
<protein>
    <submittedName>
        <fullName evidence="2">HNH endonuclease</fullName>
    </submittedName>
</protein>
<keyword evidence="2" id="KW-0540">Nuclease</keyword>
<name>A0AAE6JKV9_9SPHI</name>
<dbReference type="Pfam" id="PF14279">
    <property type="entry name" value="HNH_5"/>
    <property type="match status" value="1"/>
</dbReference>
<dbReference type="Proteomes" id="UP000663940">
    <property type="component" value="Chromosome"/>
</dbReference>
<reference evidence="2 4" key="1">
    <citation type="submission" date="2019-08" db="EMBL/GenBank/DDBJ databases">
        <title>Comparative genome analysis confer to the adaptation heavy metal polluted environment.</title>
        <authorList>
            <person name="Li Y."/>
        </authorList>
    </citation>
    <scope>NUCLEOTIDE SEQUENCE [LARGE SCALE GENOMIC DNA]</scope>
    <source>
        <strain evidence="2 4">P2</strain>
    </source>
</reference>
<dbReference type="EMBL" id="CP071880">
    <property type="protein sequence ID" value="QTE51035.1"/>
    <property type="molecule type" value="Genomic_DNA"/>
</dbReference>
<gene>
    <name evidence="2" type="ORF">DIU31_024060</name>
    <name evidence="3" type="ORF">J3L21_03385</name>
</gene>
<proteinExistence type="predicted"/>
<evidence type="ECO:0000313" key="5">
    <source>
        <dbReference type="Proteomes" id="UP000663940"/>
    </source>
</evidence>
<evidence type="ECO:0000259" key="1">
    <source>
        <dbReference type="Pfam" id="PF14279"/>
    </source>
</evidence>
<accession>A0AAE6JKV9</accession>
<dbReference type="InterPro" id="IPR029471">
    <property type="entry name" value="HNH_5"/>
</dbReference>
<organism evidence="2 4">
    <name type="scientific">Mucilaginibacter rubeus</name>
    <dbReference type="NCBI Taxonomy" id="2027860"/>
    <lineage>
        <taxon>Bacteria</taxon>
        <taxon>Pseudomonadati</taxon>
        <taxon>Bacteroidota</taxon>
        <taxon>Sphingobacteriia</taxon>
        <taxon>Sphingobacteriales</taxon>
        <taxon>Sphingobacteriaceae</taxon>
        <taxon>Mucilaginibacter</taxon>
    </lineage>
</organism>
<dbReference type="RefSeq" id="WP_112653404.1">
    <property type="nucleotide sequence ID" value="NZ_CP043451.1"/>
</dbReference>
<evidence type="ECO:0000313" key="4">
    <source>
        <dbReference type="Proteomes" id="UP000250557"/>
    </source>
</evidence>
<evidence type="ECO:0000313" key="2">
    <source>
        <dbReference type="EMBL" id="QEM06437.1"/>
    </source>
</evidence>
<reference evidence="3 5" key="2">
    <citation type="submission" date="2021-03" db="EMBL/GenBank/DDBJ databases">
        <title>Mucilaginibacter strains isolated from gold and copper mining confer multi heavy-metal resistance.</title>
        <authorList>
            <person name="Li Y."/>
        </authorList>
    </citation>
    <scope>NUCLEOTIDE SEQUENCE [LARGE SCALE GENOMIC DNA]</scope>
    <source>
        <strain evidence="3 5">P2-4</strain>
    </source>
</reference>
<dbReference type="Proteomes" id="UP000250557">
    <property type="component" value="Chromosome"/>
</dbReference>
<keyword evidence="2" id="KW-0378">Hydrolase</keyword>
<dbReference type="EMBL" id="CP043451">
    <property type="protein sequence ID" value="QEM06437.1"/>
    <property type="molecule type" value="Genomic_DNA"/>
</dbReference>
<keyword evidence="2" id="KW-0255">Endonuclease</keyword>
<dbReference type="AlphaFoldDB" id="A0AAE6JKV9"/>